<organism evidence="2">
    <name type="scientific">Manihot esculenta</name>
    <name type="common">Cassava</name>
    <name type="synonym">Jatropha manihot</name>
    <dbReference type="NCBI Taxonomy" id="3983"/>
    <lineage>
        <taxon>Eukaryota</taxon>
        <taxon>Viridiplantae</taxon>
        <taxon>Streptophyta</taxon>
        <taxon>Embryophyta</taxon>
        <taxon>Tracheophyta</taxon>
        <taxon>Spermatophyta</taxon>
        <taxon>Magnoliopsida</taxon>
        <taxon>eudicotyledons</taxon>
        <taxon>Gunneridae</taxon>
        <taxon>Pentapetalae</taxon>
        <taxon>rosids</taxon>
        <taxon>fabids</taxon>
        <taxon>Malpighiales</taxon>
        <taxon>Euphorbiaceae</taxon>
        <taxon>Crotonoideae</taxon>
        <taxon>Manihoteae</taxon>
        <taxon>Manihot</taxon>
    </lineage>
</organism>
<evidence type="ECO:0000256" key="1">
    <source>
        <dbReference type="SAM" id="MobiDB-lite"/>
    </source>
</evidence>
<feature type="region of interest" description="Disordered" evidence="1">
    <location>
        <begin position="15"/>
        <end position="36"/>
    </location>
</feature>
<reference evidence="2" key="1">
    <citation type="submission" date="2016-02" db="EMBL/GenBank/DDBJ databases">
        <title>WGS assembly of Manihot esculenta.</title>
        <authorList>
            <person name="Bredeson J.V."/>
            <person name="Prochnik S.E."/>
            <person name="Lyons J.B."/>
            <person name="Schmutz J."/>
            <person name="Grimwood J."/>
            <person name="Vrebalov J."/>
            <person name="Bart R.S."/>
            <person name="Amuge T."/>
            <person name="Ferguson M.E."/>
            <person name="Green R."/>
            <person name="Putnam N."/>
            <person name="Stites J."/>
            <person name="Rounsley S."/>
            <person name="Rokhsar D.S."/>
        </authorList>
    </citation>
    <scope>NUCLEOTIDE SEQUENCE [LARGE SCALE GENOMIC DNA]</scope>
    <source>
        <tissue evidence="2">Leaf</tissue>
    </source>
</reference>
<accession>A0A2C9WKC6</accession>
<dbReference type="EMBL" id="CM004387">
    <property type="protein sequence ID" value="OAY60107.1"/>
    <property type="molecule type" value="Genomic_DNA"/>
</dbReference>
<evidence type="ECO:0000313" key="2">
    <source>
        <dbReference type="EMBL" id="OAY60107.1"/>
    </source>
</evidence>
<name>A0A2C9WKC6_MANES</name>
<sequence>MVGEGGCGCLIEAEARPPQMSSQVPQLKEEGRQLKW</sequence>
<dbReference type="AlphaFoldDB" id="A0A2C9WKC6"/>
<feature type="compositionally biased region" description="Basic and acidic residues" evidence="1">
    <location>
        <begin position="27"/>
        <end position="36"/>
    </location>
</feature>
<proteinExistence type="predicted"/>
<gene>
    <name evidence="2" type="ORF">MANES_01G086300</name>
</gene>
<protein>
    <submittedName>
        <fullName evidence="2">Uncharacterized protein</fullName>
    </submittedName>
</protein>